<proteinExistence type="inferred from homology"/>
<dbReference type="NCBIfam" id="TIGR01169">
    <property type="entry name" value="rplA_bact"/>
    <property type="match status" value="1"/>
</dbReference>
<dbReference type="InterPro" id="IPR002143">
    <property type="entry name" value="Ribosomal_uL1"/>
</dbReference>
<feature type="compositionally biased region" description="Basic residues" evidence="11">
    <location>
        <begin position="1"/>
        <end position="10"/>
    </location>
</feature>
<evidence type="ECO:0000256" key="1">
    <source>
        <dbReference type="ARBA" id="ARBA00010531"/>
    </source>
</evidence>
<protein>
    <recommendedName>
        <fullName evidence="8 9">Large ribosomal subunit protein uL1</fullName>
    </recommendedName>
</protein>
<dbReference type="InterPro" id="IPR023674">
    <property type="entry name" value="Ribosomal_uL1-like"/>
</dbReference>
<evidence type="ECO:0000256" key="8">
    <source>
        <dbReference type="ARBA" id="ARBA00035241"/>
    </source>
</evidence>
<sequence length="238" mass="25615">MAKKSKRYRKAAADLDRNTTHSPEEAIRVVKERASTKFDETVELHLSTSLDPRKSEEQIRGVATLPHGTGRTVRIVVFAGPDGIPVAEAAGADEVGGEELAERIQQGWTDFDVVLATPDMMRVVGRLGRILGPRGMMPSPKAGTIVNADQLGAIIDETRKGRVEYRVDRTAGIHCGIGKASFEPHMLHENMATIMSAMVRAKPSTVKGIFIKSVALASTMGPGVSVDVNQAMQMQGDG</sequence>
<accession>A0A6B1DYL3</accession>
<name>A0A6B1DYL3_9CHLR</name>
<dbReference type="GO" id="GO:0006412">
    <property type="term" value="P:translation"/>
    <property type="evidence" value="ECO:0007669"/>
    <property type="project" value="UniProtKB-UniRule"/>
</dbReference>
<feature type="compositionally biased region" description="Basic and acidic residues" evidence="11">
    <location>
        <begin position="11"/>
        <end position="24"/>
    </location>
</feature>
<organism evidence="12">
    <name type="scientific">Caldilineaceae bacterium SB0662_bin_9</name>
    <dbReference type="NCBI Taxonomy" id="2605258"/>
    <lineage>
        <taxon>Bacteria</taxon>
        <taxon>Bacillati</taxon>
        <taxon>Chloroflexota</taxon>
        <taxon>Caldilineae</taxon>
        <taxon>Caldilineales</taxon>
        <taxon>Caldilineaceae</taxon>
    </lineage>
</organism>
<feature type="region of interest" description="Disordered" evidence="11">
    <location>
        <begin position="1"/>
        <end position="24"/>
    </location>
</feature>
<dbReference type="FunFam" id="3.40.50.790:FF:000001">
    <property type="entry name" value="50S ribosomal protein L1"/>
    <property type="match status" value="1"/>
</dbReference>
<dbReference type="EMBL" id="VXPY01000111">
    <property type="protein sequence ID" value="MYD91742.1"/>
    <property type="molecule type" value="Genomic_DNA"/>
</dbReference>
<gene>
    <name evidence="9" type="primary">rplA</name>
    <name evidence="12" type="ORF">F4Y08_15650</name>
</gene>
<dbReference type="Pfam" id="PF00687">
    <property type="entry name" value="Ribosomal_L1"/>
    <property type="match status" value="1"/>
</dbReference>
<keyword evidence="3 9" id="KW-0699">rRNA-binding</keyword>
<dbReference type="Gene3D" id="3.30.190.20">
    <property type="match status" value="1"/>
</dbReference>
<evidence type="ECO:0000256" key="4">
    <source>
        <dbReference type="ARBA" id="ARBA00022845"/>
    </source>
</evidence>
<dbReference type="GO" id="GO:0000049">
    <property type="term" value="F:tRNA binding"/>
    <property type="evidence" value="ECO:0007669"/>
    <property type="project" value="UniProtKB-KW"/>
</dbReference>
<comment type="function">
    <text evidence="9">Binds directly to 23S rRNA. The L1 stalk is quite mobile in the ribosome, and is involved in E site tRNA release.</text>
</comment>
<evidence type="ECO:0000256" key="3">
    <source>
        <dbReference type="ARBA" id="ARBA00022730"/>
    </source>
</evidence>
<dbReference type="PROSITE" id="PS01199">
    <property type="entry name" value="RIBOSOMAL_L1"/>
    <property type="match status" value="1"/>
</dbReference>
<dbReference type="GO" id="GO:0006417">
    <property type="term" value="P:regulation of translation"/>
    <property type="evidence" value="ECO:0007669"/>
    <property type="project" value="UniProtKB-KW"/>
</dbReference>
<dbReference type="GO" id="GO:0019843">
    <property type="term" value="F:rRNA binding"/>
    <property type="evidence" value="ECO:0007669"/>
    <property type="project" value="UniProtKB-UniRule"/>
</dbReference>
<keyword evidence="4 9" id="KW-0810">Translation regulation</keyword>
<evidence type="ECO:0000256" key="2">
    <source>
        <dbReference type="ARBA" id="ARBA00022491"/>
    </source>
</evidence>
<dbReference type="GO" id="GO:0015934">
    <property type="term" value="C:large ribosomal subunit"/>
    <property type="evidence" value="ECO:0007669"/>
    <property type="project" value="InterPro"/>
</dbReference>
<keyword evidence="6 9" id="KW-0689">Ribosomal protein</keyword>
<dbReference type="InterPro" id="IPR016095">
    <property type="entry name" value="Ribosomal_uL1_3-a/b-sand"/>
</dbReference>
<comment type="subunit">
    <text evidence="9">Part of the 50S ribosomal subunit.</text>
</comment>
<dbReference type="PIRSF" id="PIRSF002155">
    <property type="entry name" value="Ribosomal_L1"/>
    <property type="match status" value="1"/>
</dbReference>
<keyword evidence="5 9" id="KW-0694">RNA-binding</keyword>
<dbReference type="PANTHER" id="PTHR36427:SF3">
    <property type="entry name" value="LARGE RIBOSOMAL SUBUNIT PROTEIN UL1M"/>
    <property type="match status" value="1"/>
</dbReference>
<dbReference type="CDD" id="cd00403">
    <property type="entry name" value="Ribosomal_L1"/>
    <property type="match status" value="1"/>
</dbReference>
<dbReference type="AlphaFoldDB" id="A0A6B1DYL3"/>
<evidence type="ECO:0000256" key="11">
    <source>
        <dbReference type="SAM" id="MobiDB-lite"/>
    </source>
</evidence>
<dbReference type="GO" id="GO:0003735">
    <property type="term" value="F:structural constituent of ribosome"/>
    <property type="evidence" value="ECO:0007669"/>
    <property type="project" value="InterPro"/>
</dbReference>
<keyword evidence="7 9" id="KW-0687">Ribonucleoprotein</keyword>
<keyword evidence="2 9" id="KW-0678">Repressor</keyword>
<comment type="similarity">
    <text evidence="1 9 10">Belongs to the universal ribosomal protein uL1 family.</text>
</comment>
<keyword evidence="9" id="KW-0820">tRNA-binding</keyword>
<comment type="function">
    <text evidence="9">Protein L1 is also a translational repressor protein, it controls the translation of the L11 operon by binding to its mRNA.</text>
</comment>
<dbReference type="InterPro" id="IPR005878">
    <property type="entry name" value="Ribosom_uL1_bac-type"/>
</dbReference>
<evidence type="ECO:0000256" key="6">
    <source>
        <dbReference type="ARBA" id="ARBA00022980"/>
    </source>
</evidence>
<dbReference type="HAMAP" id="MF_01318_B">
    <property type="entry name" value="Ribosomal_uL1_B"/>
    <property type="match status" value="1"/>
</dbReference>
<evidence type="ECO:0000256" key="10">
    <source>
        <dbReference type="RuleBase" id="RU000659"/>
    </source>
</evidence>
<dbReference type="Gene3D" id="3.40.50.790">
    <property type="match status" value="1"/>
</dbReference>
<evidence type="ECO:0000256" key="7">
    <source>
        <dbReference type="ARBA" id="ARBA00023274"/>
    </source>
</evidence>
<evidence type="ECO:0000313" key="12">
    <source>
        <dbReference type="EMBL" id="MYD91742.1"/>
    </source>
</evidence>
<dbReference type="InterPro" id="IPR023673">
    <property type="entry name" value="Ribosomal_uL1_CS"/>
</dbReference>
<dbReference type="SUPFAM" id="SSF56808">
    <property type="entry name" value="Ribosomal protein L1"/>
    <property type="match status" value="1"/>
</dbReference>
<reference evidence="12" key="1">
    <citation type="submission" date="2019-09" db="EMBL/GenBank/DDBJ databases">
        <title>Characterisation of the sponge microbiome using genome-centric metagenomics.</title>
        <authorList>
            <person name="Engelberts J.P."/>
            <person name="Robbins S.J."/>
            <person name="De Goeij J.M."/>
            <person name="Aranda M."/>
            <person name="Bell S.C."/>
            <person name="Webster N.S."/>
        </authorList>
    </citation>
    <scope>NUCLEOTIDE SEQUENCE</scope>
    <source>
        <strain evidence="12">SB0662_bin_9</strain>
    </source>
</reference>
<evidence type="ECO:0000256" key="5">
    <source>
        <dbReference type="ARBA" id="ARBA00022884"/>
    </source>
</evidence>
<dbReference type="InterPro" id="IPR028364">
    <property type="entry name" value="Ribosomal_uL1/biogenesis"/>
</dbReference>
<evidence type="ECO:0000256" key="9">
    <source>
        <dbReference type="HAMAP-Rule" id="MF_01318"/>
    </source>
</evidence>
<dbReference type="PANTHER" id="PTHR36427">
    <property type="entry name" value="54S RIBOSOMAL PROTEIN L1, MITOCHONDRIAL"/>
    <property type="match status" value="1"/>
</dbReference>
<comment type="caution">
    <text evidence="12">The sequence shown here is derived from an EMBL/GenBank/DDBJ whole genome shotgun (WGS) entry which is preliminary data.</text>
</comment>